<sequence>MEKIYGMKVASGTFKRNSDNKMFTVSYENNEYDSVFYLTASTGERLEGLFQWGYHKNTSNNCIRRFFLWDGSKTDPNTRISLIVPTCRFNNLVSDNKVYAIVVKLSELDRSTGYLNTISYAHSTYSFNAEPGIETPYKDISFNYFRQDSETGQLLLRNPVTGKDALVPDYWTESSGKIWDKYLFTYDVPCLKCKNRNDGRFVIMFFGFTNRTLLLYMVFYWNANTDFIYNALRGNTTAFKPIYLDNGDIWRPDPNFLSNDVETPYHRVPSRGLIVVDQSLVLQKSEVCDWPLEVIHQLLITPKKKGGIGLHPQQLKSNMKIYGNMLDMIMMDLKEHDESFAIQEMSKSLNHEYFVAKLIVQWVKQHLCQDNE</sequence>
<dbReference type="GeneID" id="68093263"/>
<evidence type="ECO:0000313" key="2">
    <source>
        <dbReference type="EMBL" id="KAG2387957.1"/>
    </source>
</evidence>
<dbReference type="RefSeq" id="XP_044551949.1">
    <property type="nucleotide sequence ID" value="XM_044698105.1"/>
</dbReference>
<protein>
    <submittedName>
        <fullName evidence="2">Uncharacterized protein</fullName>
    </submittedName>
</protein>
<feature type="transmembrane region" description="Helical" evidence="1">
    <location>
        <begin position="201"/>
        <end position="221"/>
    </location>
</feature>
<comment type="caution">
    <text evidence="2">The sequence shown here is derived from an EMBL/GenBank/DDBJ whole genome shotgun (WGS) entry which is preliminary data.</text>
</comment>
<gene>
    <name evidence="2" type="ORF">C9374_000807</name>
</gene>
<keyword evidence="1" id="KW-1133">Transmembrane helix</keyword>
<keyword evidence="3" id="KW-1185">Reference proteome</keyword>
<evidence type="ECO:0000256" key="1">
    <source>
        <dbReference type="SAM" id="Phobius"/>
    </source>
</evidence>
<organism evidence="2 3">
    <name type="scientific">Naegleria lovaniensis</name>
    <name type="common">Amoeba</name>
    <dbReference type="NCBI Taxonomy" id="51637"/>
    <lineage>
        <taxon>Eukaryota</taxon>
        <taxon>Discoba</taxon>
        <taxon>Heterolobosea</taxon>
        <taxon>Tetramitia</taxon>
        <taxon>Eutetramitia</taxon>
        <taxon>Vahlkampfiidae</taxon>
        <taxon>Naegleria</taxon>
    </lineage>
</organism>
<evidence type="ECO:0000313" key="3">
    <source>
        <dbReference type="Proteomes" id="UP000816034"/>
    </source>
</evidence>
<name>A0AA88KSE9_NAELO</name>
<dbReference type="AlphaFoldDB" id="A0AA88KSE9"/>
<keyword evidence="1" id="KW-0472">Membrane</keyword>
<keyword evidence="1" id="KW-0812">Transmembrane</keyword>
<dbReference type="Proteomes" id="UP000816034">
    <property type="component" value="Unassembled WGS sequence"/>
</dbReference>
<proteinExistence type="predicted"/>
<reference evidence="2 3" key="1">
    <citation type="journal article" date="2018" name="BMC Genomics">
        <title>The genome of Naegleria lovaniensis, the basis for a comparative approach to unravel pathogenicity factors of the human pathogenic amoeba N. fowleri.</title>
        <authorList>
            <person name="Liechti N."/>
            <person name="Schurch N."/>
            <person name="Bruggmann R."/>
            <person name="Wittwer M."/>
        </authorList>
    </citation>
    <scope>NUCLEOTIDE SEQUENCE [LARGE SCALE GENOMIC DNA]</scope>
    <source>
        <strain evidence="2 3">ATCC 30569</strain>
    </source>
</reference>
<accession>A0AA88KSE9</accession>
<dbReference type="EMBL" id="PYSW02000011">
    <property type="protein sequence ID" value="KAG2387957.1"/>
    <property type="molecule type" value="Genomic_DNA"/>
</dbReference>